<name>A0A243D2U4_BACTU</name>
<accession>A0A243D2U4</accession>
<dbReference type="Proteomes" id="UP000194911">
    <property type="component" value="Unassembled WGS sequence"/>
</dbReference>
<dbReference type="AlphaFoldDB" id="A0A243D2U4"/>
<evidence type="ECO:0000313" key="2">
    <source>
        <dbReference type="Proteomes" id="UP000194911"/>
    </source>
</evidence>
<evidence type="ECO:0000313" key="1">
    <source>
        <dbReference type="EMBL" id="OTY80723.1"/>
    </source>
</evidence>
<reference evidence="1 2" key="1">
    <citation type="submission" date="2016-10" db="EMBL/GenBank/DDBJ databases">
        <title>Comparative genomics of Bacillus thuringiensis reveals a path to pathogens against multiple invertebrate hosts.</title>
        <authorList>
            <person name="Zheng J."/>
            <person name="Gao Q."/>
            <person name="Liu H."/>
            <person name="Peng D."/>
            <person name="Ruan L."/>
            <person name="Sun M."/>
        </authorList>
    </citation>
    <scope>NUCLEOTIDE SEQUENCE [LARGE SCALE GENOMIC DNA]</scope>
    <source>
        <strain evidence="1">BGSC 4CE1</strain>
    </source>
</reference>
<organism evidence="1 2">
    <name type="scientific">Bacillus thuringiensis serovar vazensis</name>
    <dbReference type="NCBI Taxonomy" id="180867"/>
    <lineage>
        <taxon>Bacteria</taxon>
        <taxon>Bacillati</taxon>
        <taxon>Bacillota</taxon>
        <taxon>Bacilli</taxon>
        <taxon>Bacillales</taxon>
        <taxon>Bacillaceae</taxon>
        <taxon>Bacillus</taxon>
        <taxon>Bacillus cereus group</taxon>
    </lineage>
</organism>
<proteinExistence type="predicted"/>
<dbReference type="EMBL" id="NFDQ01000006">
    <property type="protein sequence ID" value="OTY80723.1"/>
    <property type="molecule type" value="Genomic_DNA"/>
</dbReference>
<sequence>MIVRKVIKSLGLVAKAFFMLYSGIKTLYISNNFPSCSTGFVFSIVKNIFDLHGGKYGVTNTENGVLFYFA</sequence>
<gene>
    <name evidence="1" type="ORF">BK749_00460</name>
</gene>
<protein>
    <submittedName>
        <fullName evidence="1">Uncharacterized protein</fullName>
    </submittedName>
</protein>
<comment type="caution">
    <text evidence="1">The sequence shown here is derived from an EMBL/GenBank/DDBJ whole genome shotgun (WGS) entry which is preliminary data.</text>
</comment>